<dbReference type="EMBL" id="MGFP01000055">
    <property type="protein sequence ID" value="OGM08307.1"/>
    <property type="molecule type" value="Genomic_DNA"/>
</dbReference>
<dbReference type="PANTHER" id="PTHR37953:SF1">
    <property type="entry name" value="UPF0127 PROTEIN MJ1496"/>
    <property type="match status" value="1"/>
</dbReference>
<comment type="caution">
    <text evidence="1">The sequence shown here is derived from an EMBL/GenBank/DDBJ whole genome shotgun (WGS) entry which is preliminary data.</text>
</comment>
<gene>
    <name evidence="1" type="ORF">A2159_02005</name>
</gene>
<reference evidence="1 2" key="1">
    <citation type="journal article" date="2016" name="Nat. Commun.">
        <title>Thousands of microbial genomes shed light on interconnected biogeochemical processes in an aquifer system.</title>
        <authorList>
            <person name="Anantharaman K."/>
            <person name="Brown C.T."/>
            <person name="Hug L.A."/>
            <person name="Sharon I."/>
            <person name="Castelle C.J."/>
            <person name="Probst A.J."/>
            <person name="Thomas B.C."/>
            <person name="Singh A."/>
            <person name="Wilkins M.J."/>
            <person name="Karaoz U."/>
            <person name="Brodie E.L."/>
            <person name="Williams K.H."/>
            <person name="Hubbard S.S."/>
            <person name="Banfield J.F."/>
        </authorList>
    </citation>
    <scope>NUCLEOTIDE SEQUENCE [LARGE SCALE GENOMIC DNA]</scope>
</reference>
<name>A0A1F7WZY1_9BACT</name>
<sequence>MLFIFDYKSIPDFWMKGMKFPLDIIWINDNIIVDVDENIQNPKSLSNLNQLPKYSPSIPINFVLEVNAGFCSKEGIKIGDRVQMNLNNN</sequence>
<dbReference type="Pfam" id="PF02643">
    <property type="entry name" value="DUF192"/>
    <property type="match status" value="1"/>
</dbReference>
<dbReference type="InterPro" id="IPR003795">
    <property type="entry name" value="DUF192"/>
</dbReference>
<dbReference type="PANTHER" id="PTHR37953">
    <property type="entry name" value="UPF0127 PROTEIN MJ1496"/>
    <property type="match status" value="1"/>
</dbReference>
<evidence type="ECO:0008006" key="3">
    <source>
        <dbReference type="Google" id="ProtNLM"/>
    </source>
</evidence>
<dbReference type="InterPro" id="IPR038695">
    <property type="entry name" value="Saro_0823-like_sf"/>
</dbReference>
<proteinExistence type="predicted"/>
<accession>A0A1F7WZY1</accession>
<dbReference type="AlphaFoldDB" id="A0A1F7WZY1"/>
<protein>
    <recommendedName>
        <fullName evidence="3">DUF192 domain-containing protein</fullName>
    </recommendedName>
</protein>
<organism evidence="1 2">
    <name type="scientific">Candidatus Woesebacteria bacterium RBG_13_34_9</name>
    <dbReference type="NCBI Taxonomy" id="1802477"/>
    <lineage>
        <taxon>Bacteria</taxon>
        <taxon>Candidatus Woeseibacteriota</taxon>
    </lineage>
</organism>
<dbReference type="Proteomes" id="UP000179219">
    <property type="component" value="Unassembled WGS sequence"/>
</dbReference>
<evidence type="ECO:0000313" key="1">
    <source>
        <dbReference type="EMBL" id="OGM08307.1"/>
    </source>
</evidence>
<dbReference type="Gene3D" id="2.60.120.1140">
    <property type="entry name" value="Protein of unknown function DUF192"/>
    <property type="match status" value="1"/>
</dbReference>
<evidence type="ECO:0000313" key="2">
    <source>
        <dbReference type="Proteomes" id="UP000179219"/>
    </source>
</evidence>